<dbReference type="GO" id="GO:0048367">
    <property type="term" value="P:shoot system development"/>
    <property type="evidence" value="ECO:0007669"/>
    <property type="project" value="InterPro"/>
</dbReference>
<sequence>MISSKILSHTRSSSLPSRLSHPLTPLFNHHLHKLKNGNSTSTPSSLSSITEKLYILEHLYNCIDDLLLLPHTHKVFAEECSEKWVEEILDGYLCLVDACSTAKDSVFQAKEYVLDLLSFLRRRRDMSSENLSGFLISRKSAKKMINKSLKNISGLKNKPSVLALEKDQETIAIISMLKEAEMVTLDVFEALLLSICGHSSMTRGSRWSLVSRLIKFSDKEARQGVEFAEMDANLYKVVTAGFMTSSKCDNGGKIDELQQQLRDIDASVRVVEETLERLFKRLIRTRVSLLNMHSQH</sequence>
<gene>
    <name evidence="2" type="ORF">MIMGU_mgv1a023564mg</name>
</gene>
<dbReference type="STRING" id="4155.A0A022RJ77"/>
<organism evidence="2 3">
    <name type="scientific">Erythranthe guttata</name>
    <name type="common">Yellow monkey flower</name>
    <name type="synonym">Mimulus guttatus</name>
    <dbReference type="NCBI Taxonomy" id="4155"/>
    <lineage>
        <taxon>Eukaryota</taxon>
        <taxon>Viridiplantae</taxon>
        <taxon>Streptophyta</taxon>
        <taxon>Embryophyta</taxon>
        <taxon>Tracheophyta</taxon>
        <taxon>Spermatophyta</taxon>
        <taxon>Magnoliopsida</taxon>
        <taxon>eudicotyledons</taxon>
        <taxon>Gunneridae</taxon>
        <taxon>Pentapetalae</taxon>
        <taxon>asterids</taxon>
        <taxon>lamiids</taxon>
        <taxon>Lamiales</taxon>
        <taxon>Phrymaceae</taxon>
        <taxon>Erythranthe</taxon>
    </lineage>
</organism>
<dbReference type="Proteomes" id="UP000030748">
    <property type="component" value="Unassembled WGS sequence"/>
</dbReference>
<dbReference type="PANTHER" id="PTHR33070:SF129">
    <property type="entry name" value="DUF241 DOMAIN PROTEIN"/>
    <property type="match status" value="1"/>
</dbReference>
<dbReference type="KEGG" id="egt:105954654"/>
<dbReference type="Pfam" id="PF03087">
    <property type="entry name" value="BPS1"/>
    <property type="match status" value="1"/>
</dbReference>
<proteinExistence type="predicted"/>
<dbReference type="OMA" id="HEPQEEL"/>
<feature type="compositionally biased region" description="Low complexity" evidence="1">
    <location>
        <begin position="7"/>
        <end position="20"/>
    </location>
</feature>
<keyword evidence="3" id="KW-1185">Reference proteome</keyword>
<dbReference type="EMBL" id="KI630401">
    <property type="protein sequence ID" value="EYU40467.1"/>
    <property type="molecule type" value="Genomic_DNA"/>
</dbReference>
<dbReference type="InterPro" id="IPR004320">
    <property type="entry name" value="BPS1_pln"/>
</dbReference>
<dbReference type="PhylomeDB" id="A0A022RJ77"/>
<dbReference type="AlphaFoldDB" id="A0A022RJ77"/>
<protein>
    <recommendedName>
        <fullName evidence="4">DUF241 domain-containing protein</fullName>
    </recommendedName>
</protein>
<accession>A0A022RJ77</accession>
<dbReference type="GO" id="GO:0048364">
    <property type="term" value="P:root development"/>
    <property type="evidence" value="ECO:0007669"/>
    <property type="project" value="InterPro"/>
</dbReference>
<evidence type="ECO:0008006" key="4">
    <source>
        <dbReference type="Google" id="ProtNLM"/>
    </source>
</evidence>
<dbReference type="PANTHER" id="PTHR33070">
    <property type="entry name" value="OS06G0725500 PROTEIN"/>
    <property type="match status" value="1"/>
</dbReference>
<feature type="region of interest" description="Disordered" evidence="1">
    <location>
        <begin position="1"/>
        <end position="20"/>
    </location>
</feature>
<dbReference type="OrthoDB" id="1701699at2759"/>
<evidence type="ECO:0000313" key="3">
    <source>
        <dbReference type="Proteomes" id="UP000030748"/>
    </source>
</evidence>
<evidence type="ECO:0000256" key="1">
    <source>
        <dbReference type="SAM" id="MobiDB-lite"/>
    </source>
</evidence>
<dbReference type="eggNOG" id="ENOG502S2Q3">
    <property type="taxonomic scope" value="Eukaryota"/>
</dbReference>
<evidence type="ECO:0000313" key="2">
    <source>
        <dbReference type="EMBL" id="EYU40467.1"/>
    </source>
</evidence>
<name>A0A022RJ77_ERYGU</name>
<reference evidence="2 3" key="1">
    <citation type="journal article" date="2013" name="Proc. Natl. Acad. Sci. U.S.A.">
        <title>Fine-scale variation in meiotic recombination in Mimulus inferred from population shotgun sequencing.</title>
        <authorList>
            <person name="Hellsten U."/>
            <person name="Wright K.M."/>
            <person name="Jenkins J."/>
            <person name="Shu S."/>
            <person name="Yuan Y."/>
            <person name="Wessler S.R."/>
            <person name="Schmutz J."/>
            <person name="Willis J.H."/>
            <person name="Rokhsar D.S."/>
        </authorList>
    </citation>
    <scope>NUCLEOTIDE SEQUENCE [LARGE SCALE GENOMIC DNA]</scope>
    <source>
        <strain evidence="3">cv. DUN x IM62</strain>
    </source>
</reference>